<keyword evidence="2" id="KW-1185">Reference proteome</keyword>
<reference evidence="1 2" key="1">
    <citation type="submission" date="2014-02" db="EMBL/GenBank/DDBJ databases">
        <title>Single nucleus genome sequencing reveals high similarity among nuclei of an endomycorrhizal fungus.</title>
        <authorList>
            <person name="Lin K."/>
            <person name="Geurts R."/>
            <person name="Zhang Z."/>
            <person name="Limpens E."/>
            <person name="Saunders D.G."/>
            <person name="Mu D."/>
            <person name="Pang E."/>
            <person name="Cao H."/>
            <person name="Cha H."/>
            <person name="Lin T."/>
            <person name="Zhou Q."/>
            <person name="Shang Y."/>
            <person name="Li Y."/>
            <person name="Ivanov S."/>
            <person name="Sharma T."/>
            <person name="Velzen R.V."/>
            <person name="Ruijter N.D."/>
            <person name="Aanen D.K."/>
            <person name="Win J."/>
            <person name="Kamoun S."/>
            <person name="Bisseling T."/>
            <person name="Huang S."/>
        </authorList>
    </citation>
    <scope>NUCLEOTIDE SEQUENCE [LARGE SCALE GENOMIC DNA]</scope>
    <source>
        <strain evidence="2">DAOM197198w</strain>
    </source>
</reference>
<dbReference type="EMBL" id="JEMT01022758">
    <property type="protein sequence ID" value="EXX64840.1"/>
    <property type="molecule type" value="Genomic_DNA"/>
</dbReference>
<proteinExistence type="predicted"/>
<comment type="caution">
    <text evidence="1">The sequence shown here is derived from an EMBL/GenBank/DDBJ whole genome shotgun (WGS) entry which is preliminary data.</text>
</comment>
<dbReference type="OrthoDB" id="2349794at2759"/>
<sequence length="177" mass="20184">MVYSENVCALPTRPDIKELQYSGARFSRGAITRLGQRLQSWYPTHKFQILLPYENWKPGGWTSENEPVSLFSLLDHYDEAQLPNDADPDYFKRFIIYIRDALLAAEGCNGELNDCLYECLKHIYGTFSKMPVSYMDKVEQLTKSLAINIVGIPLEFPRASLTDVQPSSCLKATTLLH</sequence>
<accession>A0A015JCZ9</accession>
<evidence type="ECO:0000313" key="1">
    <source>
        <dbReference type="EMBL" id="EXX64840.1"/>
    </source>
</evidence>
<gene>
    <name evidence="1" type="ORF">RirG_138930</name>
</gene>
<name>A0A015JCZ9_RHIIW</name>
<evidence type="ECO:0000313" key="2">
    <source>
        <dbReference type="Proteomes" id="UP000022910"/>
    </source>
</evidence>
<protein>
    <submittedName>
        <fullName evidence="1">Uncharacterized protein</fullName>
    </submittedName>
</protein>
<dbReference type="Proteomes" id="UP000022910">
    <property type="component" value="Unassembled WGS sequence"/>
</dbReference>
<dbReference type="AlphaFoldDB" id="A0A015JCZ9"/>
<dbReference type="HOGENOM" id="CLU_1518653_0_0_1"/>
<dbReference type="STRING" id="1432141.A0A015JCZ9"/>
<organism evidence="1 2">
    <name type="scientific">Rhizophagus irregularis (strain DAOM 197198w)</name>
    <name type="common">Glomus intraradices</name>
    <dbReference type="NCBI Taxonomy" id="1432141"/>
    <lineage>
        <taxon>Eukaryota</taxon>
        <taxon>Fungi</taxon>
        <taxon>Fungi incertae sedis</taxon>
        <taxon>Mucoromycota</taxon>
        <taxon>Glomeromycotina</taxon>
        <taxon>Glomeromycetes</taxon>
        <taxon>Glomerales</taxon>
        <taxon>Glomeraceae</taxon>
        <taxon>Rhizophagus</taxon>
    </lineage>
</organism>